<dbReference type="AlphaFoldDB" id="A0A3S5BSD2"/>
<dbReference type="EMBL" id="LR134515">
    <property type="protein sequence ID" value="VEJ17374.1"/>
    <property type="molecule type" value="Genomic_DNA"/>
</dbReference>
<feature type="region of interest" description="Disordered" evidence="9">
    <location>
        <begin position="458"/>
        <end position="483"/>
    </location>
</feature>
<dbReference type="Gene3D" id="3.40.190.10">
    <property type="entry name" value="Periplasmic binding protein-like II"/>
    <property type="match status" value="2"/>
</dbReference>
<comment type="domain">
    <text evidence="8">The N-terminal domain does not have lytic activity and probably modulates enzymatic activity. The C-terminal domain is the catalytic active domain.</text>
</comment>
<dbReference type="GO" id="GO:0009279">
    <property type="term" value="C:cell outer membrane"/>
    <property type="evidence" value="ECO:0007669"/>
    <property type="project" value="UniProtKB-SubCell"/>
</dbReference>
<feature type="domain" description="Solute-binding protein family 3/N-terminal" evidence="10">
    <location>
        <begin position="44"/>
        <end position="267"/>
    </location>
</feature>
<dbReference type="GO" id="GO:0071555">
    <property type="term" value="P:cell wall organization"/>
    <property type="evidence" value="ECO:0007669"/>
    <property type="project" value="UniProtKB-KW"/>
</dbReference>
<dbReference type="InterPro" id="IPR023703">
    <property type="entry name" value="MltF"/>
</dbReference>
<comment type="similarity">
    <text evidence="8">In the C-terminal section; belongs to the transglycosylase Slt family.</text>
</comment>
<evidence type="ECO:0000256" key="1">
    <source>
        <dbReference type="ARBA" id="ARBA00007734"/>
    </source>
</evidence>
<comment type="catalytic activity">
    <reaction evidence="8">
        <text>Exolytic cleavage of the (1-&gt;4)-beta-glycosidic linkage between N-acetylmuramic acid (MurNAc) and N-acetylglucosamine (GlcNAc) residues in peptidoglycan, from either the reducing or the non-reducing ends of the peptidoglycan chains, with concomitant formation of a 1,6-anhydrobond in the MurNAc residue.</text>
        <dbReference type="EC" id="4.2.2.n1"/>
    </reaction>
</comment>
<dbReference type="PANTHER" id="PTHR35936:SF32">
    <property type="entry name" value="MEMBRANE-BOUND LYTIC MUREIN TRANSGLYCOSYLASE F"/>
    <property type="match status" value="1"/>
</dbReference>
<dbReference type="SMART" id="SM00062">
    <property type="entry name" value="PBPb"/>
    <property type="match status" value="1"/>
</dbReference>
<dbReference type="HAMAP" id="MF_02016">
    <property type="entry name" value="MltF"/>
    <property type="match status" value="1"/>
</dbReference>
<evidence type="ECO:0000256" key="3">
    <source>
        <dbReference type="ARBA" id="ARBA00022729"/>
    </source>
</evidence>
<evidence type="ECO:0000259" key="10">
    <source>
        <dbReference type="SMART" id="SM00062"/>
    </source>
</evidence>
<protein>
    <recommendedName>
        <fullName evidence="8">Membrane-bound lytic murein transglycosylase F</fullName>
        <ecNumber evidence="8">4.2.2.n1</ecNumber>
    </recommendedName>
    <alternativeName>
        <fullName evidence="8">Murein lyase F</fullName>
    </alternativeName>
</protein>
<comment type="similarity">
    <text evidence="1">Belongs to the transglycosylase Slt family.</text>
</comment>
<sequence>MKGLIARFIAGFALLLWAWDMVFPWQQLMQAEENRYNQIQQRKILRVGMVNHPLSYFIGAEGTAGIEYELAKSFANYLDVRLDIKTFDNSEQLFSALKDNKVDIAAAGLLYQPELSKQFQIGSAYYSASWQVVYKKGSNRPYKLSELEGDLIIPAGSAVLPILQRLKEDNPKLSWQTTNQFTQEELLLQVAEGKIPYTVGISVDISAAQHIRPNIAVGFDLTDEAPVLWYLPNSSYSELQAAVLDFMNHANETGLISRIEEKYFNHLAHFDYVDIQSYLKAIKLVLPKYQSLFEKYRGDLEWQMLAAIAYQESHWDPNATSPTGVRGMMMLTRDTAERMKITDRTSAEQSIRAGSEYLHMLMRQIPETVPKEDRIWYGLAAYNMGLGHLLDVRRLTRQLGGNPDNWLDVKKNLPLLAEKRHYSGLKYGYARGFEAFQYVENIRRYYSSIINHQRVEEQQIQNNEEQPSVPQEISKESDSTLKE</sequence>
<dbReference type="NCBIfam" id="NF008112">
    <property type="entry name" value="PRK10859.1"/>
    <property type="match status" value="1"/>
</dbReference>
<dbReference type="InterPro" id="IPR001638">
    <property type="entry name" value="Solute-binding_3/MltF_N"/>
</dbReference>
<dbReference type="SUPFAM" id="SSF53955">
    <property type="entry name" value="Lysozyme-like"/>
    <property type="match status" value="1"/>
</dbReference>
<dbReference type="InterPro" id="IPR023346">
    <property type="entry name" value="Lysozyme-like_dom_sf"/>
</dbReference>
<dbReference type="RefSeq" id="WP_005601966.1">
    <property type="nucleotide sequence ID" value="NZ_CBDBSX010000084.1"/>
</dbReference>
<dbReference type="Proteomes" id="UP000275510">
    <property type="component" value="Chromosome"/>
</dbReference>
<evidence type="ECO:0000313" key="12">
    <source>
        <dbReference type="Proteomes" id="UP000275510"/>
    </source>
</evidence>
<dbReference type="PANTHER" id="PTHR35936">
    <property type="entry name" value="MEMBRANE-BOUND LYTIC MUREIN TRANSGLYCOSYLASE F"/>
    <property type="match status" value="1"/>
</dbReference>
<evidence type="ECO:0000256" key="2">
    <source>
        <dbReference type="ARBA" id="ARBA00010333"/>
    </source>
</evidence>
<evidence type="ECO:0000256" key="6">
    <source>
        <dbReference type="ARBA" id="ARBA00023239"/>
    </source>
</evidence>
<dbReference type="CDD" id="cd13403">
    <property type="entry name" value="MLTF-like"/>
    <property type="match status" value="1"/>
</dbReference>
<accession>A0A3S5BSD2</accession>
<dbReference type="GO" id="GO:0016998">
    <property type="term" value="P:cell wall macromolecule catabolic process"/>
    <property type="evidence" value="ECO:0007669"/>
    <property type="project" value="UniProtKB-UniRule"/>
</dbReference>
<comment type="caution">
    <text evidence="8">Lacks conserved residue(s) required for the propagation of feature annotation.</text>
</comment>
<comment type="similarity">
    <text evidence="8">In the N-terminal section; belongs to the bacterial solute-binding protein 3 family.</text>
</comment>
<keyword evidence="6 8" id="KW-0456">Lyase</keyword>
<evidence type="ECO:0000256" key="9">
    <source>
        <dbReference type="SAM" id="MobiDB-lite"/>
    </source>
</evidence>
<feature type="region of interest" description="LT domain" evidence="8">
    <location>
        <begin position="268"/>
        <end position="483"/>
    </location>
</feature>
<dbReference type="Pfam" id="PF00497">
    <property type="entry name" value="SBP_bac_3"/>
    <property type="match status" value="1"/>
</dbReference>
<dbReference type="CDD" id="cd01009">
    <property type="entry name" value="PBP2_YfhD_N"/>
    <property type="match status" value="1"/>
</dbReference>
<dbReference type="GO" id="GO:0009253">
    <property type="term" value="P:peptidoglycan catabolic process"/>
    <property type="evidence" value="ECO:0007669"/>
    <property type="project" value="TreeGrafter"/>
</dbReference>
<dbReference type="InterPro" id="IPR000189">
    <property type="entry name" value="Transglyc_AS"/>
</dbReference>
<keyword evidence="7 8" id="KW-0961">Cell wall biogenesis/degradation</keyword>
<organism evidence="11 12">
    <name type="scientific">Actinobacillus pleuropneumoniae</name>
    <name type="common">Haemophilus pleuropneumoniae</name>
    <dbReference type="NCBI Taxonomy" id="715"/>
    <lineage>
        <taxon>Bacteria</taxon>
        <taxon>Pseudomonadati</taxon>
        <taxon>Pseudomonadota</taxon>
        <taxon>Gammaproteobacteria</taxon>
        <taxon>Pasteurellales</taxon>
        <taxon>Pasteurellaceae</taxon>
        <taxon>Actinobacillus</taxon>
    </lineage>
</organism>
<proteinExistence type="inferred from homology"/>
<evidence type="ECO:0000313" key="11">
    <source>
        <dbReference type="EMBL" id="VEJ17374.1"/>
    </source>
</evidence>
<dbReference type="InterPro" id="IPR008258">
    <property type="entry name" value="Transglycosylase_SLT_dom_1"/>
</dbReference>
<name>A0A3S5BSD2_ACTPL</name>
<reference evidence="11 12" key="1">
    <citation type="submission" date="2018-12" db="EMBL/GenBank/DDBJ databases">
        <authorList>
            <consortium name="Pathogen Informatics"/>
        </authorList>
    </citation>
    <scope>NUCLEOTIDE SEQUENCE [LARGE SCALE GENOMIC DNA]</scope>
    <source>
        <strain evidence="11 12">NCTC10976</strain>
    </source>
</reference>
<evidence type="ECO:0000256" key="4">
    <source>
        <dbReference type="ARBA" id="ARBA00023136"/>
    </source>
</evidence>
<dbReference type="Pfam" id="PF01464">
    <property type="entry name" value="SLT"/>
    <property type="match status" value="1"/>
</dbReference>
<gene>
    <name evidence="8 11" type="primary">mltF</name>
    <name evidence="11" type="ORF">NCTC10976_01496</name>
</gene>
<comment type="similarity">
    <text evidence="2">Belongs to the bacterial solute-binding protein 3 family.</text>
</comment>
<dbReference type="Gene3D" id="1.10.530.10">
    <property type="match status" value="1"/>
</dbReference>
<evidence type="ECO:0000256" key="5">
    <source>
        <dbReference type="ARBA" id="ARBA00023237"/>
    </source>
</evidence>
<dbReference type="GO" id="GO:0008933">
    <property type="term" value="F:peptidoglycan lytic transglycosylase activity"/>
    <property type="evidence" value="ECO:0007669"/>
    <property type="project" value="UniProtKB-UniRule"/>
</dbReference>
<dbReference type="EC" id="4.2.2.n1" evidence="8"/>
<evidence type="ECO:0000256" key="8">
    <source>
        <dbReference type="HAMAP-Rule" id="MF_02016"/>
    </source>
</evidence>
<feature type="active site" evidence="8">
    <location>
        <position position="312"/>
    </location>
</feature>
<dbReference type="PROSITE" id="PS00922">
    <property type="entry name" value="TRANSGLYCOSYLASE"/>
    <property type="match status" value="1"/>
</dbReference>
<dbReference type="SUPFAM" id="SSF53850">
    <property type="entry name" value="Periplasmic binding protein-like II"/>
    <property type="match status" value="1"/>
</dbReference>
<keyword evidence="4 8" id="KW-0472">Membrane</keyword>
<keyword evidence="3 8" id="KW-0732">Signal</keyword>
<comment type="function">
    <text evidence="8">Murein-degrading enzyme that degrades murein glycan strands and insoluble, high-molecular weight murein sacculi, with the concomitant formation of a 1,6-anhydromuramoyl product. Lytic transglycosylases (LTs) play an integral role in the metabolism of the peptidoglycan (PG) sacculus. Their lytic action creates space within the PG sacculus to allow for its expansion as well as for the insertion of various structures such as secretion systems and flagella.</text>
</comment>
<comment type="subcellular location">
    <subcellularLocation>
        <location evidence="8">Cell outer membrane</location>
        <topology evidence="8">Peripheral membrane protein</topology>
    </subcellularLocation>
    <text evidence="8">Attached to the inner leaflet of the outer membrane.</text>
</comment>
<feature type="compositionally biased region" description="Basic and acidic residues" evidence="9">
    <location>
        <begin position="473"/>
        <end position="483"/>
    </location>
</feature>
<keyword evidence="5 8" id="KW-0998">Cell outer membrane</keyword>
<evidence type="ECO:0000256" key="7">
    <source>
        <dbReference type="ARBA" id="ARBA00023316"/>
    </source>
</evidence>